<dbReference type="Proteomes" id="UP001054945">
    <property type="component" value="Unassembled WGS sequence"/>
</dbReference>
<gene>
    <name evidence="1" type="ORF">CEXT_495751</name>
</gene>
<protein>
    <submittedName>
        <fullName evidence="1">Uncharacterized protein</fullName>
    </submittedName>
</protein>
<evidence type="ECO:0000313" key="1">
    <source>
        <dbReference type="EMBL" id="GIY24807.1"/>
    </source>
</evidence>
<reference evidence="1 2" key="1">
    <citation type="submission" date="2021-06" db="EMBL/GenBank/DDBJ databases">
        <title>Caerostris extrusa draft genome.</title>
        <authorList>
            <person name="Kono N."/>
            <person name="Arakawa K."/>
        </authorList>
    </citation>
    <scope>NUCLEOTIDE SEQUENCE [LARGE SCALE GENOMIC DNA]</scope>
</reference>
<evidence type="ECO:0000313" key="2">
    <source>
        <dbReference type="Proteomes" id="UP001054945"/>
    </source>
</evidence>
<accession>A0AAV4RXG8</accession>
<comment type="caution">
    <text evidence="1">The sequence shown here is derived from an EMBL/GenBank/DDBJ whole genome shotgun (WGS) entry which is preliminary data.</text>
</comment>
<keyword evidence="2" id="KW-1185">Reference proteome</keyword>
<proteinExistence type="predicted"/>
<dbReference type="AlphaFoldDB" id="A0AAV4RXG8"/>
<organism evidence="1 2">
    <name type="scientific">Caerostris extrusa</name>
    <name type="common">Bark spider</name>
    <name type="synonym">Caerostris bankana</name>
    <dbReference type="NCBI Taxonomy" id="172846"/>
    <lineage>
        <taxon>Eukaryota</taxon>
        <taxon>Metazoa</taxon>
        <taxon>Ecdysozoa</taxon>
        <taxon>Arthropoda</taxon>
        <taxon>Chelicerata</taxon>
        <taxon>Arachnida</taxon>
        <taxon>Araneae</taxon>
        <taxon>Araneomorphae</taxon>
        <taxon>Entelegynae</taxon>
        <taxon>Araneoidea</taxon>
        <taxon>Araneidae</taxon>
        <taxon>Caerostris</taxon>
    </lineage>
</organism>
<dbReference type="EMBL" id="BPLR01008454">
    <property type="protein sequence ID" value="GIY24807.1"/>
    <property type="molecule type" value="Genomic_DNA"/>
</dbReference>
<sequence length="70" mass="7730">MALGKRISSLAAMPLINDGSGSRERVFSDSRAYHCEAVVARRGKNWLSTLVQKQIVAAGPGRPYFSERKH</sequence>
<name>A0AAV4RXG8_CAEEX</name>